<accession>A0A2G2Z9J1</accession>
<organism evidence="2 3">
    <name type="scientific">Capsicum annuum</name>
    <name type="common">Capsicum pepper</name>
    <dbReference type="NCBI Taxonomy" id="4072"/>
    <lineage>
        <taxon>Eukaryota</taxon>
        <taxon>Viridiplantae</taxon>
        <taxon>Streptophyta</taxon>
        <taxon>Embryophyta</taxon>
        <taxon>Tracheophyta</taxon>
        <taxon>Spermatophyta</taxon>
        <taxon>Magnoliopsida</taxon>
        <taxon>eudicotyledons</taxon>
        <taxon>Gunneridae</taxon>
        <taxon>Pentapetalae</taxon>
        <taxon>asterids</taxon>
        <taxon>lamiids</taxon>
        <taxon>Solanales</taxon>
        <taxon>Solanaceae</taxon>
        <taxon>Solanoideae</taxon>
        <taxon>Capsiceae</taxon>
        <taxon>Capsicum</taxon>
    </lineage>
</organism>
<feature type="region of interest" description="Disordered" evidence="1">
    <location>
        <begin position="32"/>
        <end position="102"/>
    </location>
</feature>
<reference evidence="2 3" key="2">
    <citation type="journal article" date="2017" name="Genome Biol.">
        <title>New reference genome sequences of hot pepper reveal the massive evolution of plant disease-resistance genes by retroduplication.</title>
        <authorList>
            <person name="Kim S."/>
            <person name="Park J."/>
            <person name="Yeom S.I."/>
            <person name="Kim Y.M."/>
            <person name="Seo E."/>
            <person name="Kim K.T."/>
            <person name="Kim M.S."/>
            <person name="Lee J.M."/>
            <person name="Cheong K."/>
            <person name="Shin H.S."/>
            <person name="Kim S.B."/>
            <person name="Han K."/>
            <person name="Lee J."/>
            <person name="Park M."/>
            <person name="Lee H.A."/>
            <person name="Lee H.Y."/>
            <person name="Lee Y."/>
            <person name="Oh S."/>
            <person name="Lee J.H."/>
            <person name="Choi E."/>
            <person name="Choi E."/>
            <person name="Lee S.E."/>
            <person name="Jeon J."/>
            <person name="Kim H."/>
            <person name="Choi G."/>
            <person name="Song H."/>
            <person name="Lee J."/>
            <person name="Lee S.C."/>
            <person name="Kwon J.K."/>
            <person name="Lee H.Y."/>
            <person name="Koo N."/>
            <person name="Hong Y."/>
            <person name="Kim R.W."/>
            <person name="Kang W.H."/>
            <person name="Huh J.H."/>
            <person name="Kang B.C."/>
            <person name="Yang T.J."/>
            <person name="Lee Y.H."/>
            <person name="Bennetzen J.L."/>
            <person name="Choi D."/>
        </authorList>
    </citation>
    <scope>NUCLEOTIDE SEQUENCE [LARGE SCALE GENOMIC DNA]</scope>
    <source>
        <strain evidence="3">cv. CM334</strain>
    </source>
</reference>
<name>A0A2G2Z9J1_CAPAN</name>
<protein>
    <submittedName>
        <fullName evidence="2">Uncharacterized protein</fullName>
    </submittedName>
</protein>
<dbReference type="EMBL" id="AYRZ02000006">
    <property type="protein sequence ID" value="PHT78666.1"/>
    <property type="molecule type" value="Genomic_DNA"/>
</dbReference>
<dbReference type="OMA" id="FLCPKRN"/>
<evidence type="ECO:0000313" key="2">
    <source>
        <dbReference type="EMBL" id="PHT78666.1"/>
    </source>
</evidence>
<dbReference type="AlphaFoldDB" id="A0A2G2Z9J1"/>
<evidence type="ECO:0000313" key="3">
    <source>
        <dbReference type="Proteomes" id="UP000222542"/>
    </source>
</evidence>
<proteinExistence type="predicted"/>
<feature type="compositionally biased region" description="Gly residues" evidence="1">
    <location>
        <begin position="62"/>
        <end position="75"/>
    </location>
</feature>
<dbReference type="Proteomes" id="UP000222542">
    <property type="component" value="Unassembled WGS sequence"/>
</dbReference>
<evidence type="ECO:0000256" key="1">
    <source>
        <dbReference type="SAM" id="MobiDB-lite"/>
    </source>
</evidence>
<feature type="compositionally biased region" description="Low complexity" evidence="1">
    <location>
        <begin position="32"/>
        <end position="48"/>
    </location>
</feature>
<sequence length="102" mass="10767">MKGSVTDDLGAPPESWEVADLDASIRRLIFSSSSKKNNDNIDSSSVDNNNDDQSELLDSLGTGTGDGDGSGGGSGSASEEDVNTVDQFLREALQNPRERLFS</sequence>
<keyword evidence="3" id="KW-1185">Reference proteome</keyword>
<dbReference type="STRING" id="4072.A0A2G2Z9J1"/>
<gene>
    <name evidence="2" type="ORF">T459_16718</name>
</gene>
<reference evidence="2 3" key="1">
    <citation type="journal article" date="2014" name="Nat. Genet.">
        <title>Genome sequence of the hot pepper provides insights into the evolution of pungency in Capsicum species.</title>
        <authorList>
            <person name="Kim S."/>
            <person name="Park M."/>
            <person name="Yeom S.I."/>
            <person name="Kim Y.M."/>
            <person name="Lee J.M."/>
            <person name="Lee H.A."/>
            <person name="Seo E."/>
            <person name="Choi J."/>
            <person name="Cheong K."/>
            <person name="Kim K.T."/>
            <person name="Jung K."/>
            <person name="Lee G.W."/>
            <person name="Oh S.K."/>
            <person name="Bae C."/>
            <person name="Kim S.B."/>
            <person name="Lee H.Y."/>
            <person name="Kim S.Y."/>
            <person name="Kim M.S."/>
            <person name="Kang B.C."/>
            <person name="Jo Y.D."/>
            <person name="Yang H.B."/>
            <person name="Jeong H.J."/>
            <person name="Kang W.H."/>
            <person name="Kwon J.K."/>
            <person name="Shin C."/>
            <person name="Lim J.Y."/>
            <person name="Park J.H."/>
            <person name="Huh J.H."/>
            <person name="Kim J.S."/>
            <person name="Kim B.D."/>
            <person name="Cohen O."/>
            <person name="Paran I."/>
            <person name="Suh M.C."/>
            <person name="Lee S.B."/>
            <person name="Kim Y.K."/>
            <person name="Shin Y."/>
            <person name="Noh S.J."/>
            <person name="Park J."/>
            <person name="Seo Y.S."/>
            <person name="Kwon S.Y."/>
            <person name="Kim H.A."/>
            <person name="Park J.M."/>
            <person name="Kim H.J."/>
            <person name="Choi S.B."/>
            <person name="Bosland P.W."/>
            <person name="Reeves G."/>
            <person name="Jo S.H."/>
            <person name="Lee B.W."/>
            <person name="Cho H.T."/>
            <person name="Choi H.S."/>
            <person name="Lee M.S."/>
            <person name="Yu Y."/>
            <person name="Do Choi Y."/>
            <person name="Park B.S."/>
            <person name="van Deynze A."/>
            <person name="Ashrafi H."/>
            <person name="Hill T."/>
            <person name="Kim W.T."/>
            <person name="Pai H.S."/>
            <person name="Ahn H.K."/>
            <person name="Yeam I."/>
            <person name="Giovannoni J.J."/>
            <person name="Rose J.K."/>
            <person name="Sorensen I."/>
            <person name="Lee S.J."/>
            <person name="Kim R.W."/>
            <person name="Choi I.Y."/>
            <person name="Choi B.S."/>
            <person name="Lim J.S."/>
            <person name="Lee Y.H."/>
            <person name="Choi D."/>
        </authorList>
    </citation>
    <scope>NUCLEOTIDE SEQUENCE [LARGE SCALE GENOMIC DNA]</scope>
    <source>
        <strain evidence="3">cv. CM334</strain>
    </source>
</reference>
<comment type="caution">
    <text evidence="2">The sequence shown here is derived from an EMBL/GenBank/DDBJ whole genome shotgun (WGS) entry which is preliminary data.</text>
</comment>
<dbReference type="Gramene" id="PHT78666">
    <property type="protein sequence ID" value="PHT78666"/>
    <property type="gene ID" value="T459_16718"/>
</dbReference>